<dbReference type="OrthoDB" id="2935100at2"/>
<protein>
    <submittedName>
        <fullName evidence="2">Uncharacterized protein</fullName>
    </submittedName>
</protein>
<keyword evidence="3" id="KW-1185">Reference proteome</keyword>
<dbReference type="Proteomes" id="UP000298246">
    <property type="component" value="Unassembled WGS sequence"/>
</dbReference>
<keyword evidence="1" id="KW-0812">Transmembrane</keyword>
<feature type="transmembrane region" description="Helical" evidence="1">
    <location>
        <begin position="38"/>
        <end position="59"/>
    </location>
</feature>
<comment type="caution">
    <text evidence="2">The sequence shown here is derived from an EMBL/GenBank/DDBJ whole genome shotgun (WGS) entry which is preliminary data.</text>
</comment>
<dbReference type="RefSeq" id="WP_134756849.1">
    <property type="nucleotide sequence ID" value="NZ_MYFO02000009.1"/>
</dbReference>
<name>A0A4Y8PS68_9BACL</name>
<feature type="transmembrane region" description="Helical" evidence="1">
    <location>
        <begin position="6"/>
        <end position="26"/>
    </location>
</feature>
<evidence type="ECO:0000313" key="3">
    <source>
        <dbReference type="Proteomes" id="UP000298246"/>
    </source>
</evidence>
<sequence>MPDGKYVKLTALTLGVAVLNIALFSPGMIGIRIGQHPLSSAVGVTVLCGSVLALAYGSYTLLFAPRAAAGAVKQIRTQEELVEAWSRYKRVRALSGYVDTGLGQWERFRKKKDALLDALKQRFDLAGLSYRKFAAVILEAEKLFELNFKSMLGRLQTFDEKEFESVTAKRGPALPQGLLQERANVYNEYLSFTESSLAANEELLLKLDKLLLELSRLDSLELSDIENMPGMRELDTLIRQTPHYRK</sequence>
<proteinExistence type="predicted"/>
<evidence type="ECO:0000313" key="2">
    <source>
        <dbReference type="EMBL" id="TFE83769.1"/>
    </source>
</evidence>
<gene>
    <name evidence="2" type="ORF">B5M42_22085</name>
</gene>
<evidence type="ECO:0000256" key="1">
    <source>
        <dbReference type="SAM" id="Phobius"/>
    </source>
</evidence>
<accession>A0A4Y8PS68</accession>
<organism evidence="2 3">
    <name type="scientific">Paenibacillus athensensis</name>
    <dbReference type="NCBI Taxonomy" id="1967502"/>
    <lineage>
        <taxon>Bacteria</taxon>
        <taxon>Bacillati</taxon>
        <taxon>Bacillota</taxon>
        <taxon>Bacilli</taxon>
        <taxon>Bacillales</taxon>
        <taxon>Paenibacillaceae</taxon>
        <taxon>Paenibacillus</taxon>
    </lineage>
</organism>
<reference evidence="2 3" key="1">
    <citation type="submission" date="2017-03" db="EMBL/GenBank/DDBJ databases">
        <title>Isolation of Levoglucosan Utilizing Bacteria.</title>
        <authorList>
            <person name="Arya A.S."/>
        </authorList>
    </citation>
    <scope>NUCLEOTIDE SEQUENCE [LARGE SCALE GENOMIC DNA]</scope>
    <source>
        <strain evidence="2 3">MEC069</strain>
    </source>
</reference>
<keyword evidence="1" id="KW-1133">Transmembrane helix</keyword>
<keyword evidence="1" id="KW-0472">Membrane</keyword>
<dbReference type="AlphaFoldDB" id="A0A4Y8PS68"/>
<dbReference type="EMBL" id="MYFO01000043">
    <property type="protein sequence ID" value="TFE83769.1"/>
    <property type="molecule type" value="Genomic_DNA"/>
</dbReference>